<dbReference type="SUPFAM" id="SSF53098">
    <property type="entry name" value="Ribonuclease H-like"/>
    <property type="match status" value="1"/>
</dbReference>
<comment type="caution">
    <text evidence="3">The sequence shown here is derived from an EMBL/GenBank/DDBJ whole genome shotgun (WGS) entry which is preliminary data.</text>
</comment>
<evidence type="ECO:0000313" key="5">
    <source>
        <dbReference type="EMBL" id="CAL4764525.1"/>
    </source>
</evidence>
<dbReference type="PROSITE" id="PS50994">
    <property type="entry name" value="INTEGRASE"/>
    <property type="match status" value="1"/>
</dbReference>
<dbReference type="EMBL" id="CAMXCT010000326">
    <property type="protein sequence ID" value="CAI3977213.1"/>
    <property type="molecule type" value="Genomic_DNA"/>
</dbReference>
<evidence type="ECO:0000256" key="1">
    <source>
        <dbReference type="SAM" id="MobiDB-lite"/>
    </source>
</evidence>
<organism evidence="3">
    <name type="scientific">Cladocopium goreaui</name>
    <dbReference type="NCBI Taxonomy" id="2562237"/>
    <lineage>
        <taxon>Eukaryota</taxon>
        <taxon>Sar</taxon>
        <taxon>Alveolata</taxon>
        <taxon>Dinophyceae</taxon>
        <taxon>Suessiales</taxon>
        <taxon>Symbiodiniaceae</taxon>
        <taxon>Cladocopium</taxon>
    </lineage>
</organism>
<feature type="domain" description="Integrase catalytic" evidence="2">
    <location>
        <begin position="196"/>
        <end position="375"/>
    </location>
</feature>
<gene>
    <name evidence="3" type="ORF">C1SCF055_LOCUS5369</name>
</gene>
<accession>A0A9P1BRL7</accession>
<dbReference type="InterPro" id="IPR036397">
    <property type="entry name" value="RNaseH_sf"/>
</dbReference>
<feature type="compositionally biased region" description="Low complexity" evidence="1">
    <location>
        <begin position="637"/>
        <end position="654"/>
    </location>
</feature>
<dbReference type="EMBL" id="CAMXCT020000326">
    <property type="protein sequence ID" value="CAL1130588.1"/>
    <property type="molecule type" value="Genomic_DNA"/>
</dbReference>
<evidence type="ECO:0000313" key="3">
    <source>
        <dbReference type="EMBL" id="CAI3977213.1"/>
    </source>
</evidence>
<keyword evidence="6" id="KW-1185">Reference proteome</keyword>
<reference evidence="3" key="1">
    <citation type="submission" date="2022-10" db="EMBL/GenBank/DDBJ databases">
        <authorList>
            <person name="Chen Y."/>
            <person name="Dougan E. K."/>
            <person name="Chan C."/>
            <person name="Rhodes N."/>
            <person name="Thang M."/>
        </authorList>
    </citation>
    <scope>NUCLEOTIDE SEQUENCE</scope>
</reference>
<dbReference type="Proteomes" id="UP001152797">
    <property type="component" value="Unassembled WGS sequence"/>
</dbReference>
<sequence length="1355" mass="150957">MQKKVSPLTPETHGKGDSMAPTFQDTTSTTKSTEHPFCDAHGNSISKPDDVVRPSPKKGQQPNHLLPSVAKKIARNAATMGALLLDVEYYLLDIKDDNTEFEGIQLTGTVREEVSEIFALTRNRYPVNPPTGKELDEIRKMMLRVHKASGHASFTSLQRLLRARKAPPWAIEMAGKMECPSCKEAKRIPPVSVASLKELPALYEVVGMDVFEYEYSERKFKFLLMRDRASGLVQVEFLQEYGAEGLPRSWEPKTADIINCVCRWLMVNPTPKWLITDSATYFTSMAFIDFCGSSGIGLLTTPAEAHEMLGSEEACIGVLKETVKRLLSEVPDLPIGDAFRLGANSHNQTVGPSGFSPFQWTRGSSSPHENLPKGIAPIEAFGGMLKLKEQARINYEIANAKHKISRLNNSAPKPSVIYQPGQLVMLWRQRNRPGKVTGSWLGPTRLLLVEGGTAWLATGSTLIRARLNQIRPCTSREDLQASLEGTAVMTTPTTMEKLLQSFTGHGRQWLIRVHHLPRLALFSPSRLQDLPVPQDKLTGRRITIVRSMLGDTPEARIEDNFKDGQDPHRHLTERWRGETRLEVAIEPTLPPSSSSKKTTVKKTISKQKNDKVKLKDDAQDASEVPVPMTPTAPGSILPQVPQLEPETPQLQQEEPSMDDDPEPPPVTGQQLPAGLAPCTAPGCMLSGGHEGAHRDTFGVRYSWNSTSGRVDVDERDGSSSSTSSASSSESEELMPHPMKAAIWLSKKMESKGKEARWSKLTLEEKKSFDGAQAKELSNVLTSKALRSLTAAEEANLDHRKVMQMRWVLTWKSDQTAKARLVVLGYQAPNLTQVQASAPTMAKLSRNMVLAICANERFTVRAGDVTAAFLQATQSLEDEDLFVWAPAELATLFGADPSNPVKALKIQRAFYGLVHAPRKWYDHVCATLLSHGWRRLTSDGCVFVLFNGDRLVGIAGTHVDDFLLGGDDNDEVFKQAKAKLMQAYRWGKWEESTFEFAGTTITQRSDFSIEISQQNYIEKWLDEIYVSKDRQVAKKSLLTPSEISSLRGLIGTMSWKASQTGPQYVADVSLLLSEIPYATVDTLLRANKLAREMKRDSQQVLRFPSWGISWKDLAVVTWADASNHNRPDRSSTMGMISGLAPKTILEGQEVPVALVNWRSGKTPRQCLGSNGAEIQAITEGEDMTFKIRGFLIDVYGIEFNRRNLYEQVKRFTSGAVVMDSRGVFDAATRNVSALHGLRSSRAGYELALSIIQARSIDTKFRWVNGMVQLADTLTKSNSRKVLLHMMSLGQVWSVIFDEKFTAGKKIRKQEMLRKMRQMELDFFSAIDRLAKEQRWPRYDEDPRSMGDVLTELSLSA</sequence>
<dbReference type="Gene3D" id="3.30.420.10">
    <property type="entry name" value="Ribonuclease H-like superfamily/Ribonuclease H"/>
    <property type="match status" value="1"/>
</dbReference>
<feature type="compositionally biased region" description="Basic and acidic residues" evidence="1">
    <location>
        <begin position="607"/>
        <end position="618"/>
    </location>
</feature>
<dbReference type="EMBL" id="CAMXCT030000326">
    <property type="protein sequence ID" value="CAL4764525.1"/>
    <property type="molecule type" value="Genomic_DNA"/>
</dbReference>
<dbReference type="InterPro" id="IPR013103">
    <property type="entry name" value="RVT_2"/>
</dbReference>
<feature type="region of interest" description="Disordered" evidence="1">
    <location>
        <begin position="583"/>
        <end position="671"/>
    </location>
</feature>
<evidence type="ECO:0000313" key="6">
    <source>
        <dbReference type="Proteomes" id="UP001152797"/>
    </source>
</evidence>
<dbReference type="Pfam" id="PF07727">
    <property type="entry name" value="RVT_2"/>
    <property type="match status" value="1"/>
</dbReference>
<reference evidence="4" key="2">
    <citation type="submission" date="2024-04" db="EMBL/GenBank/DDBJ databases">
        <authorList>
            <person name="Chen Y."/>
            <person name="Shah S."/>
            <person name="Dougan E. K."/>
            <person name="Thang M."/>
            <person name="Chan C."/>
        </authorList>
    </citation>
    <scope>NUCLEOTIDE SEQUENCE [LARGE SCALE GENOMIC DNA]</scope>
</reference>
<name>A0A9P1BRL7_9DINO</name>
<dbReference type="GO" id="GO:0003676">
    <property type="term" value="F:nucleic acid binding"/>
    <property type="evidence" value="ECO:0007669"/>
    <property type="project" value="InterPro"/>
</dbReference>
<dbReference type="InterPro" id="IPR012337">
    <property type="entry name" value="RNaseH-like_sf"/>
</dbReference>
<feature type="region of interest" description="Disordered" evidence="1">
    <location>
        <begin position="707"/>
        <end position="736"/>
    </location>
</feature>
<evidence type="ECO:0000259" key="2">
    <source>
        <dbReference type="PROSITE" id="PS50994"/>
    </source>
</evidence>
<proteinExistence type="predicted"/>
<dbReference type="GO" id="GO:0015074">
    <property type="term" value="P:DNA integration"/>
    <property type="evidence" value="ECO:0007669"/>
    <property type="project" value="InterPro"/>
</dbReference>
<dbReference type="OrthoDB" id="422721at2759"/>
<protein>
    <submittedName>
        <fullName evidence="5">Retrovirus-related Pol polyprotein from transposon RE1 (Retro element 1) (AtRE1)</fullName>
    </submittedName>
</protein>
<feature type="compositionally biased region" description="Low complexity" evidence="1">
    <location>
        <begin position="718"/>
        <end position="728"/>
    </location>
</feature>
<feature type="region of interest" description="Disordered" evidence="1">
    <location>
        <begin position="1"/>
        <end position="64"/>
    </location>
</feature>
<evidence type="ECO:0000313" key="4">
    <source>
        <dbReference type="EMBL" id="CAL1130588.1"/>
    </source>
</evidence>
<dbReference type="InterPro" id="IPR001584">
    <property type="entry name" value="Integrase_cat-core"/>
</dbReference>